<reference evidence="2" key="1">
    <citation type="submission" date="2018-12" db="EMBL/GenBank/DDBJ databases">
        <title>Bacillus chawlae sp. nov., Bacillus glennii sp. nov., and Bacillus saganii sp. nov. Isolated from the Vehicle Assembly Building at Kennedy Space Center where the Viking Spacecraft were Assembled.</title>
        <authorList>
            <person name="Seuylemezian A."/>
            <person name="Vaishampayan P."/>
        </authorList>
    </citation>
    <scope>NUCLEOTIDE SEQUENCE [LARGE SCALE GENOMIC DNA]</scope>
    <source>
        <strain evidence="2">DSM 13966</strain>
    </source>
</reference>
<comment type="caution">
    <text evidence="1">The sequence shown here is derived from an EMBL/GenBank/DDBJ whole genome shotgun (WGS) entry which is preliminary data.</text>
</comment>
<evidence type="ECO:0000313" key="1">
    <source>
        <dbReference type="EMBL" id="RSD28985.1"/>
    </source>
</evidence>
<sequence length="245" mass="28335">MGKLFKRLRLKRMSSFFLLNTTVRTKKPFFEEFVLHGMIKGREQDMNQNLIGIYKGELSERQINELKDLTRVFTQSLNTGILTTSIQTLTLLVAQEDSQLTAGHTDRYYLLTQELQKLPHCEDEFYFVYDYRKRKFVENPMRKCFSLMKISIVPSKLEDLIQTVKDIKQDVFAGFNICAVESGILVVDVLLTSPILERIHKGGKIPDSLRSDQHYLYLAGLTELLADPAICNYVHTRAIGDRTEF</sequence>
<accession>A0A3R9F4Q4</accession>
<name>A0A3R9F4Q4_9BACI</name>
<evidence type="ECO:0000313" key="2">
    <source>
        <dbReference type="Proteomes" id="UP000279911"/>
    </source>
</evidence>
<gene>
    <name evidence="1" type="ORF">EJA10_02415</name>
</gene>
<dbReference type="Proteomes" id="UP000279911">
    <property type="component" value="Unassembled WGS sequence"/>
</dbReference>
<organism evidence="1 2">
    <name type="scientific">Mesobacillus subterraneus</name>
    <dbReference type="NCBI Taxonomy" id="285983"/>
    <lineage>
        <taxon>Bacteria</taxon>
        <taxon>Bacillati</taxon>
        <taxon>Bacillota</taxon>
        <taxon>Bacilli</taxon>
        <taxon>Bacillales</taxon>
        <taxon>Bacillaceae</taxon>
        <taxon>Mesobacillus</taxon>
    </lineage>
</organism>
<protein>
    <submittedName>
        <fullName evidence="1">Uncharacterized protein</fullName>
    </submittedName>
</protein>
<dbReference type="RefSeq" id="WP_125478418.1">
    <property type="nucleotide sequence ID" value="NZ_RSFW01000003.1"/>
</dbReference>
<proteinExistence type="predicted"/>
<dbReference type="AlphaFoldDB" id="A0A3R9F4Q4"/>
<dbReference type="EMBL" id="RSFW01000003">
    <property type="protein sequence ID" value="RSD28985.1"/>
    <property type="molecule type" value="Genomic_DNA"/>
</dbReference>